<dbReference type="EMBL" id="AVOT02021990">
    <property type="protein sequence ID" value="MBW0511100.1"/>
    <property type="molecule type" value="Genomic_DNA"/>
</dbReference>
<accession>A0A9Q3E1T3</accession>
<name>A0A9Q3E1T3_9BASI</name>
<organism evidence="1 2">
    <name type="scientific">Austropuccinia psidii MF-1</name>
    <dbReference type="NCBI Taxonomy" id="1389203"/>
    <lineage>
        <taxon>Eukaryota</taxon>
        <taxon>Fungi</taxon>
        <taxon>Dikarya</taxon>
        <taxon>Basidiomycota</taxon>
        <taxon>Pucciniomycotina</taxon>
        <taxon>Pucciniomycetes</taxon>
        <taxon>Pucciniales</taxon>
        <taxon>Sphaerophragmiaceae</taxon>
        <taxon>Austropuccinia</taxon>
    </lineage>
</organism>
<comment type="caution">
    <text evidence="1">The sequence shown here is derived from an EMBL/GenBank/DDBJ whole genome shotgun (WGS) entry which is preliminary data.</text>
</comment>
<sequence>MGVAVILTWNQAPYGFYSPWAAVRRPIRPKGGNHLAPKARWDPTEPILATNPLDPNLAQTPVDTKMAIDPVGPIFGHGPPWTIIPAMASGNYQRPPDQLSKHSPQLKGKSLIPPCTLYSRLQEWCIYGIIYHYEPFLLRNSMVTFPRTNSTIPNQGPKIQRPFGRRIL</sequence>
<evidence type="ECO:0000313" key="2">
    <source>
        <dbReference type="Proteomes" id="UP000765509"/>
    </source>
</evidence>
<dbReference type="AlphaFoldDB" id="A0A9Q3E1T3"/>
<gene>
    <name evidence="1" type="ORF">O181_050815</name>
</gene>
<keyword evidence="2" id="KW-1185">Reference proteome</keyword>
<reference evidence="1" key="1">
    <citation type="submission" date="2021-03" db="EMBL/GenBank/DDBJ databases">
        <title>Draft genome sequence of rust myrtle Austropuccinia psidii MF-1, a brazilian biotype.</title>
        <authorList>
            <person name="Quecine M.C."/>
            <person name="Pachon D.M.R."/>
            <person name="Bonatelli M.L."/>
            <person name="Correr F.H."/>
            <person name="Franceschini L.M."/>
            <person name="Leite T.F."/>
            <person name="Margarido G.R.A."/>
            <person name="Almeida C.A."/>
            <person name="Ferrarezi J.A."/>
            <person name="Labate C.A."/>
        </authorList>
    </citation>
    <scope>NUCLEOTIDE SEQUENCE</scope>
    <source>
        <strain evidence="1">MF-1</strain>
    </source>
</reference>
<protein>
    <submittedName>
        <fullName evidence="1">Uncharacterized protein</fullName>
    </submittedName>
</protein>
<proteinExistence type="predicted"/>
<dbReference type="Proteomes" id="UP000765509">
    <property type="component" value="Unassembled WGS sequence"/>
</dbReference>
<evidence type="ECO:0000313" key="1">
    <source>
        <dbReference type="EMBL" id="MBW0511100.1"/>
    </source>
</evidence>